<accession>A0A644Y2W1</accession>
<gene>
    <name evidence="1" type="ORF">SDC9_69342</name>
</gene>
<dbReference type="EMBL" id="VSSQ01003907">
    <property type="protein sequence ID" value="MPM22882.1"/>
    <property type="molecule type" value="Genomic_DNA"/>
</dbReference>
<proteinExistence type="predicted"/>
<sequence>MLTISFLVPDEMHEDVMQKIYKYIEILTATLGSRFAKQPFRIRAKECALAFVTLLDGLDVQLVYEDSQRYEELQAIVWDIFWKGISL</sequence>
<dbReference type="AlphaFoldDB" id="A0A644Y2W1"/>
<reference evidence="1" key="1">
    <citation type="submission" date="2019-08" db="EMBL/GenBank/DDBJ databases">
        <authorList>
            <person name="Kucharzyk K."/>
            <person name="Murdoch R.W."/>
            <person name="Higgins S."/>
            <person name="Loffler F."/>
        </authorList>
    </citation>
    <scope>NUCLEOTIDE SEQUENCE</scope>
</reference>
<evidence type="ECO:0008006" key="2">
    <source>
        <dbReference type="Google" id="ProtNLM"/>
    </source>
</evidence>
<comment type="caution">
    <text evidence="1">The sequence shown here is derived from an EMBL/GenBank/DDBJ whole genome shotgun (WGS) entry which is preliminary data.</text>
</comment>
<dbReference type="Gene3D" id="1.10.357.10">
    <property type="entry name" value="Tetracycline Repressor, domain 2"/>
    <property type="match status" value="1"/>
</dbReference>
<evidence type="ECO:0000313" key="1">
    <source>
        <dbReference type="EMBL" id="MPM22882.1"/>
    </source>
</evidence>
<name>A0A644Y2W1_9ZZZZ</name>
<organism evidence="1">
    <name type="scientific">bioreactor metagenome</name>
    <dbReference type="NCBI Taxonomy" id="1076179"/>
    <lineage>
        <taxon>unclassified sequences</taxon>
        <taxon>metagenomes</taxon>
        <taxon>ecological metagenomes</taxon>
    </lineage>
</organism>
<protein>
    <recommendedName>
        <fullName evidence="2">BetI-type transcriptional repressor C-terminal domain-containing protein</fullName>
    </recommendedName>
</protein>